<dbReference type="Gene3D" id="3.40.50.300">
    <property type="entry name" value="P-loop containing nucleotide triphosphate hydrolases"/>
    <property type="match status" value="1"/>
</dbReference>
<sequence length="79" mass="8327">MSKIIPIISTKGGAGKSTKAGNIAGFCADAGLKTLLIDGDHSQPTASSLFKLEYEAPNGLFELLMQLTDLSRSDTIISR</sequence>
<comment type="caution">
    <text evidence="2">The sequence shown here is derived from an EMBL/GenBank/DDBJ whole genome shotgun (WGS) entry which is preliminary data.</text>
</comment>
<organism evidence="2 3">
    <name type="scientific">Morganella morganii</name>
    <name type="common">Proteus morganii</name>
    <dbReference type="NCBI Taxonomy" id="582"/>
    <lineage>
        <taxon>Bacteria</taxon>
        <taxon>Pseudomonadati</taxon>
        <taxon>Pseudomonadota</taxon>
        <taxon>Gammaproteobacteria</taxon>
        <taxon>Enterobacterales</taxon>
        <taxon>Morganellaceae</taxon>
        <taxon>Morganella</taxon>
    </lineage>
</organism>
<evidence type="ECO:0000259" key="1">
    <source>
        <dbReference type="Pfam" id="PF13614"/>
    </source>
</evidence>
<feature type="non-terminal residue" evidence="2">
    <location>
        <position position="79"/>
    </location>
</feature>
<dbReference type="Proteomes" id="UP001182247">
    <property type="component" value="Unassembled WGS sequence"/>
</dbReference>
<proteinExistence type="predicted"/>
<accession>A0AAE4FFS2</accession>
<protein>
    <submittedName>
        <fullName evidence="2">AAA family ATPase</fullName>
    </submittedName>
</protein>
<name>A0AAE4FFS2_MORMO</name>
<evidence type="ECO:0000313" key="2">
    <source>
        <dbReference type="EMBL" id="MDS0900483.1"/>
    </source>
</evidence>
<dbReference type="RefSeq" id="WP_310953682.1">
    <property type="nucleotide sequence ID" value="NZ_JAPKIY010000075.1"/>
</dbReference>
<dbReference type="InterPro" id="IPR027417">
    <property type="entry name" value="P-loop_NTPase"/>
</dbReference>
<dbReference type="InterPro" id="IPR025669">
    <property type="entry name" value="AAA_dom"/>
</dbReference>
<dbReference type="EMBL" id="JAPKIY010000075">
    <property type="protein sequence ID" value="MDS0900483.1"/>
    <property type="molecule type" value="Genomic_DNA"/>
</dbReference>
<dbReference type="InterPro" id="IPR050678">
    <property type="entry name" value="DNA_Partitioning_ATPase"/>
</dbReference>
<dbReference type="PANTHER" id="PTHR13696">
    <property type="entry name" value="P-LOOP CONTAINING NUCLEOSIDE TRIPHOSPHATE HYDROLASE"/>
    <property type="match status" value="1"/>
</dbReference>
<feature type="domain" description="AAA" evidence="1">
    <location>
        <begin position="2"/>
        <end position="69"/>
    </location>
</feature>
<dbReference type="Pfam" id="PF13614">
    <property type="entry name" value="AAA_31"/>
    <property type="match status" value="1"/>
</dbReference>
<dbReference type="PANTHER" id="PTHR13696:SF52">
    <property type="entry name" value="PARA FAMILY PROTEIN CT_582"/>
    <property type="match status" value="1"/>
</dbReference>
<evidence type="ECO:0000313" key="3">
    <source>
        <dbReference type="Proteomes" id="UP001182247"/>
    </source>
</evidence>
<gene>
    <name evidence="2" type="ORF">OSC06_21340</name>
</gene>
<dbReference type="CDD" id="cd02042">
    <property type="entry name" value="ParAB_family"/>
    <property type="match status" value="1"/>
</dbReference>
<dbReference type="SUPFAM" id="SSF52540">
    <property type="entry name" value="P-loop containing nucleoside triphosphate hydrolases"/>
    <property type="match status" value="1"/>
</dbReference>
<dbReference type="AlphaFoldDB" id="A0AAE4FFS2"/>
<reference evidence="2" key="1">
    <citation type="submission" date="2023-02" db="EMBL/GenBank/DDBJ databases">
        <title>Detection, antimicrobial susceptibility and genomic characterization of NDM-producing species of Morganellaceae, Yersiniaceae, and Enterobacteriaceae other than Klebsiella.</title>
        <authorList>
            <person name="Camargo C.H."/>
            <person name="Sacchi C.T."/>
            <person name="Campos K.R."/>
        </authorList>
    </citation>
    <scope>NUCLEOTIDE SEQUENCE</scope>
    <source>
        <strain evidence="2">1189_21</strain>
    </source>
</reference>